<dbReference type="Pfam" id="PF13516">
    <property type="entry name" value="LRR_6"/>
    <property type="match status" value="1"/>
</dbReference>
<dbReference type="GO" id="GO:0019005">
    <property type="term" value="C:SCF ubiquitin ligase complex"/>
    <property type="evidence" value="ECO:0007669"/>
    <property type="project" value="TreeGrafter"/>
</dbReference>
<organism evidence="2 3">
    <name type="scientific">Polarella glacialis</name>
    <name type="common">Dinoflagellate</name>
    <dbReference type="NCBI Taxonomy" id="89957"/>
    <lineage>
        <taxon>Eukaryota</taxon>
        <taxon>Sar</taxon>
        <taxon>Alveolata</taxon>
        <taxon>Dinophyceae</taxon>
        <taxon>Suessiales</taxon>
        <taxon>Suessiaceae</taxon>
        <taxon>Polarella</taxon>
    </lineage>
</organism>
<reference evidence="2" key="1">
    <citation type="submission" date="2021-02" db="EMBL/GenBank/DDBJ databases">
        <authorList>
            <person name="Dougan E. K."/>
            <person name="Rhodes N."/>
            <person name="Thang M."/>
            <person name="Chan C."/>
        </authorList>
    </citation>
    <scope>NUCLEOTIDE SEQUENCE</scope>
</reference>
<dbReference type="InterPro" id="IPR006553">
    <property type="entry name" value="Leu-rich_rpt_Cys-con_subtyp"/>
</dbReference>
<dbReference type="GO" id="GO:0031146">
    <property type="term" value="P:SCF-dependent proteasomal ubiquitin-dependent protein catabolic process"/>
    <property type="evidence" value="ECO:0007669"/>
    <property type="project" value="TreeGrafter"/>
</dbReference>
<dbReference type="PANTHER" id="PTHR13318">
    <property type="entry name" value="PARTNER OF PAIRED, ISOFORM B-RELATED"/>
    <property type="match status" value="1"/>
</dbReference>
<proteinExistence type="predicted"/>
<dbReference type="EMBL" id="CAJNNV010001980">
    <property type="protein sequence ID" value="CAE8586254.1"/>
    <property type="molecule type" value="Genomic_DNA"/>
</dbReference>
<feature type="non-terminal residue" evidence="2">
    <location>
        <position position="673"/>
    </location>
</feature>
<keyword evidence="3" id="KW-1185">Reference proteome</keyword>
<dbReference type="Proteomes" id="UP000654075">
    <property type="component" value="Unassembled WGS sequence"/>
</dbReference>
<feature type="compositionally biased region" description="Basic and acidic residues" evidence="1">
    <location>
        <begin position="647"/>
        <end position="658"/>
    </location>
</feature>
<feature type="region of interest" description="Disordered" evidence="1">
    <location>
        <begin position="644"/>
        <end position="673"/>
    </location>
</feature>
<comment type="caution">
    <text evidence="2">The sequence shown here is derived from an EMBL/GenBank/DDBJ whole genome shotgun (WGS) entry which is preliminary data.</text>
</comment>
<sequence>MQAPSLLELCVQKLAQSLIKYGPKRVRFARLSVLPRRALEALLDILVAKNALNDNVLPHALTCQTETLHLEGASQLRRCVLNTIGRSCPNLRMLDVRACQQVDNRIVRDVLQYCEHLEILRIDGCTRISDSAFAPALWKAPLAGLLGLKELSVGKCGQVTAEGLMGYVLKGAPYLRTLGLSYSRHIITDEVASELLFQFGLHAVDFSFCTQITDVPFQALPVMLGRSPGQPRSMLRELRLASTNIGDAAVEGIAQRVPQLEVFDAGFVMKLTDLGAVALVQSCTMLRVLCVCNTGITDATFKAIMRCRHLERLDASWCLRATSHALHILSDPDAEHRPPLRELVLDHLGAMSLDLGLDSLGPLPPPASPGLLPHLWDSMSVRASISGSSSPLIAQWLPMRLPPEVPSLLLPPAAQPLLSSVSEGACSPLVEDGSLFKASCESGGAFGLPDSAMVRAKPAPNALPLASEGPPPSLKMLITSYGRTVEQLLLDGVRGTADAATLKAIASSCPVLEQLALTLPFAARDADDTLEAGLCEVGAECGRLALLRLDASARSHRAVVNALAPPSFGQLRSLTLWCSAKGGGLQDSELETILSGRTSLQSIVLRNCEGLSEGLFPRWCNRGDPHEKALVSQQLDQALLSVLGGRSPDRSEAPEMQRRRQHSRHPAALALRS</sequence>
<name>A0A813DID1_POLGL</name>
<dbReference type="InterPro" id="IPR001611">
    <property type="entry name" value="Leu-rich_rpt"/>
</dbReference>
<dbReference type="SMART" id="SM00367">
    <property type="entry name" value="LRR_CC"/>
    <property type="match status" value="5"/>
</dbReference>
<accession>A0A813DID1</accession>
<dbReference type="InterPro" id="IPR032675">
    <property type="entry name" value="LRR_dom_sf"/>
</dbReference>
<gene>
    <name evidence="2" type="ORF">PGLA1383_LOCUS5133</name>
</gene>
<protein>
    <submittedName>
        <fullName evidence="2">Uncharacterized protein</fullName>
    </submittedName>
</protein>
<dbReference type="SUPFAM" id="SSF52047">
    <property type="entry name" value="RNI-like"/>
    <property type="match status" value="1"/>
</dbReference>
<evidence type="ECO:0000313" key="3">
    <source>
        <dbReference type="Proteomes" id="UP000654075"/>
    </source>
</evidence>
<evidence type="ECO:0000313" key="2">
    <source>
        <dbReference type="EMBL" id="CAE8586254.1"/>
    </source>
</evidence>
<evidence type="ECO:0000256" key="1">
    <source>
        <dbReference type="SAM" id="MobiDB-lite"/>
    </source>
</evidence>
<dbReference type="OrthoDB" id="550575at2759"/>
<dbReference type="Gene3D" id="3.80.10.10">
    <property type="entry name" value="Ribonuclease Inhibitor"/>
    <property type="match status" value="3"/>
</dbReference>
<dbReference type="AlphaFoldDB" id="A0A813DID1"/>
<dbReference type="OMA" id="IMANHIC"/>
<dbReference type="PANTHER" id="PTHR13318:SF190">
    <property type="entry name" value="PARTNER OF PAIRED, ISOFORM B"/>
    <property type="match status" value="1"/>
</dbReference>